<dbReference type="EMBL" id="VFOZ01000003">
    <property type="protein sequence ID" value="TQL88164.1"/>
    <property type="molecule type" value="Genomic_DNA"/>
</dbReference>
<dbReference type="InterPro" id="IPR051393">
    <property type="entry name" value="ABC_transporter_permease"/>
</dbReference>
<proteinExistence type="inferred from homology"/>
<feature type="transmembrane region" description="Helical" evidence="7">
    <location>
        <begin position="23"/>
        <end position="50"/>
    </location>
</feature>
<dbReference type="CDD" id="cd06261">
    <property type="entry name" value="TM_PBP2"/>
    <property type="match status" value="1"/>
</dbReference>
<evidence type="ECO:0000256" key="3">
    <source>
        <dbReference type="ARBA" id="ARBA00022475"/>
    </source>
</evidence>
<dbReference type="PROSITE" id="PS50928">
    <property type="entry name" value="ABC_TM1"/>
    <property type="match status" value="1"/>
</dbReference>
<sequence length="316" mass="35094">MAAAVSVRSVTASRARRRHRLRVLAFMSPWLIGFALFFAYPLAATVYFSFYRYNLFQLTPIGLTNYRFLFHDPYAWQAIKNTMWLVIVMVPLRVLFGLGLAQLLTRIKRGGNLLRAVFYLPFLIPPVAATVAFVFVVNPGTGPINNLFAKVGIHLPDWFNDPTWTKPGLTLLALWGIGDVMIILLASLLDVPKSLYEAAAIDGANAWQQFRRITLPTISPVLMFSAVTGVIQTLQYFTQAMVAANASQGNADQAGTTTAPGYPDGASLTFPQTLYNEGFQQFNMGYACVLALVLFVVAMFFTLILLRQFHAFGDDD</sequence>
<dbReference type="InterPro" id="IPR035906">
    <property type="entry name" value="MetI-like_sf"/>
</dbReference>
<keyword evidence="5 7" id="KW-1133">Transmembrane helix</keyword>
<dbReference type="Gene3D" id="1.10.3720.10">
    <property type="entry name" value="MetI-like"/>
    <property type="match status" value="1"/>
</dbReference>
<dbReference type="AlphaFoldDB" id="A0A543BTJ8"/>
<dbReference type="Proteomes" id="UP000316096">
    <property type="component" value="Unassembled WGS sequence"/>
</dbReference>
<evidence type="ECO:0000256" key="7">
    <source>
        <dbReference type="RuleBase" id="RU363032"/>
    </source>
</evidence>
<dbReference type="Pfam" id="PF00528">
    <property type="entry name" value="BPD_transp_1"/>
    <property type="match status" value="1"/>
</dbReference>
<evidence type="ECO:0000256" key="5">
    <source>
        <dbReference type="ARBA" id="ARBA00022989"/>
    </source>
</evidence>
<keyword evidence="6 7" id="KW-0472">Membrane</keyword>
<dbReference type="SUPFAM" id="SSF161098">
    <property type="entry name" value="MetI-like"/>
    <property type="match status" value="1"/>
</dbReference>
<name>A0A543BTJ8_9ACTN</name>
<dbReference type="GO" id="GO:0055085">
    <property type="term" value="P:transmembrane transport"/>
    <property type="evidence" value="ECO:0007669"/>
    <property type="project" value="InterPro"/>
</dbReference>
<evidence type="ECO:0000313" key="10">
    <source>
        <dbReference type="Proteomes" id="UP000316096"/>
    </source>
</evidence>
<accession>A0A543BTJ8</accession>
<evidence type="ECO:0000256" key="2">
    <source>
        <dbReference type="ARBA" id="ARBA00022448"/>
    </source>
</evidence>
<feature type="transmembrane region" description="Helical" evidence="7">
    <location>
        <begin position="116"/>
        <end position="137"/>
    </location>
</feature>
<evidence type="ECO:0000256" key="6">
    <source>
        <dbReference type="ARBA" id="ARBA00023136"/>
    </source>
</evidence>
<dbReference type="PANTHER" id="PTHR30193">
    <property type="entry name" value="ABC TRANSPORTER PERMEASE PROTEIN"/>
    <property type="match status" value="1"/>
</dbReference>
<keyword evidence="4 7" id="KW-0812">Transmembrane</keyword>
<protein>
    <submittedName>
        <fullName evidence="9">Carbohydrate ABC transporter membrane protein 1 (CUT1 family)</fullName>
    </submittedName>
</protein>
<feature type="transmembrane region" description="Helical" evidence="7">
    <location>
        <begin position="284"/>
        <end position="306"/>
    </location>
</feature>
<dbReference type="GO" id="GO:0005886">
    <property type="term" value="C:plasma membrane"/>
    <property type="evidence" value="ECO:0007669"/>
    <property type="project" value="UniProtKB-SubCell"/>
</dbReference>
<dbReference type="PANTHER" id="PTHR30193:SF1">
    <property type="entry name" value="ABC TRANSPORTER PERMEASE PROTEIN YESP-RELATED"/>
    <property type="match status" value="1"/>
</dbReference>
<evidence type="ECO:0000259" key="8">
    <source>
        <dbReference type="PROSITE" id="PS50928"/>
    </source>
</evidence>
<dbReference type="InterPro" id="IPR000515">
    <property type="entry name" value="MetI-like"/>
</dbReference>
<feature type="domain" description="ABC transmembrane type-1" evidence="8">
    <location>
        <begin position="79"/>
        <end position="305"/>
    </location>
</feature>
<evidence type="ECO:0000256" key="1">
    <source>
        <dbReference type="ARBA" id="ARBA00004651"/>
    </source>
</evidence>
<comment type="caution">
    <text evidence="9">The sequence shown here is derived from an EMBL/GenBank/DDBJ whole genome shotgun (WGS) entry which is preliminary data.</text>
</comment>
<keyword evidence="2 7" id="KW-0813">Transport</keyword>
<evidence type="ECO:0000313" key="9">
    <source>
        <dbReference type="EMBL" id="TQL88164.1"/>
    </source>
</evidence>
<evidence type="ECO:0000256" key="4">
    <source>
        <dbReference type="ARBA" id="ARBA00022692"/>
    </source>
</evidence>
<comment type="similarity">
    <text evidence="7">Belongs to the binding-protein-dependent transport system permease family.</text>
</comment>
<gene>
    <name evidence="9" type="ORF">FB559_8783</name>
</gene>
<keyword evidence="3" id="KW-1003">Cell membrane</keyword>
<reference evidence="9 10" key="1">
    <citation type="submission" date="2019-06" db="EMBL/GenBank/DDBJ databases">
        <title>Sequencing the genomes of 1000 actinobacteria strains.</title>
        <authorList>
            <person name="Klenk H.-P."/>
        </authorList>
    </citation>
    <scope>NUCLEOTIDE SEQUENCE [LARGE SCALE GENOMIC DNA]</scope>
    <source>
        <strain evidence="9 10">DSM 102200</strain>
    </source>
</reference>
<dbReference type="OrthoDB" id="4053402at2"/>
<organism evidence="9 10">
    <name type="scientific">Actinoallomurus bryophytorum</name>
    <dbReference type="NCBI Taxonomy" id="1490222"/>
    <lineage>
        <taxon>Bacteria</taxon>
        <taxon>Bacillati</taxon>
        <taxon>Actinomycetota</taxon>
        <taxon>Actinomycetes</taxon>
        <taxon>Streptosporangiales</taxon>
        <taxon>Thermomonosporaceae</taxon>
        <taxon>Actinoallomurus</taxon>
    </lineage>
</organism>
<feature type="transmembrane region" description="Helical" evidence="7">
    <location>
        <begin position="83"/>
        <end position="104"/>
    </location>
</feature>
<comment type="subcellular location">
    <subcellularLocation>
        <location evidence="1 7">Cell membrane</location>
        <topology evidence="1 7">Multi-pass membrane protein</topology>
    </subcellularLocation>
</comment>
<keyword evidence="10" id="KW-1185">Reference proteome</keyword>
<feature type="transmembrane region" description="Helical" evidence="7">
    <location>
        <begin position="172"/>
        <end position="192"/>
    </location>
</feature>